<evidence type="ECO:0000256" key="8">
    <source>
        <dbReference type="RuleBase" id="RU000688"/>
    </source>
</evidence>
<comment type="subcellular location">
    <subcellularLocation>
        <location evidence="1">Membrane</location>
        <topology evidence="1">Multi-pass membrane protein</topology>
    </subcellularLocation>
</comment>
<evidence type="ECO:0000256" key="10">
    <source>
        <dbReference type="SAM" id="Phobius"/>
    </source>
</evidence>
<proteinExistence type="inferred from homology"/>
<organism evidence="12 13">
    <name type="scientific">Mya arenaria</name>
    <name type="common">Soft-shell clam</name>
    <dbReference type="NCBI Taxonomy" id="6604"/>
    <lineage>
        <taxon>Eukaryota</taxon>
        <taxon>Metazoa</taxon>
        <taxon>Spiralia</taxon>
        <taxon>Lophotrochozoa</taxon>
        <taxon>Mollusca</taxon>
        <taxon>Bivalvia</taxon>
        <taxon>Autobranchia</taxon>
        <taxon>Heteroconchia</taxon>
        <taxon>Euheterodonta</taxon>
        <taxon>Imparidentia</taxon>
        <taxon>Neoheterodontei</taxon>
        <taxon>Myida</taxon>
        <taxon>Myoidea</taxon>
        <taxon>Myidae</taxon>
        <taxon>Mya</taxon>
    </lineage>
</organism>
<dbReference type="PANTHER" id="PTHR24238:SF47">
    <property type="entry name" value="ECDYSTEROIDS_DOPAMINE RECEPTOR-RELATED"/>
    <property type="match status" value="1"/>
</dbReference>
<feature type="compositionally biased region" description="Basic and acidic residues" evidence="9">
    <location>
        <begin position="1"/>
        <end position="17"/>
    </location>
</feature>
<feature type="transmembrane region" description="Helical" evidence="10">
    <location>
        <begin position="461"/>
        <end position="489"/>
    </location>
</feature>
<sequence length="728" mass="82416">MTELENSLKRQSRDVVSHSDSGQVDAMESSVLKPFSLEGPILFVVELFSLVVLSFSTFSPSSFRRAGETDSEYVIKLILSQIFLLGERSQARIQVNWLALTCAALGHAFVLFKELEIEILIEASYLYQGHQAQVKPSFCTTFKSDVPVKRMVRQFCLRRGQWADDTSHLSPDESVQVLIDLCGVDWESSPTLLLVLRLALLLLREWVGVLAGDPFNEPIPEHLDLTLKNHKSKTNFVKTTLHTEMHNLNFTNISLDFLDENTGDFNSNYSYYDMSNDCYDIDCIWSRERRNRLSILRPLTFILSMIGLIGIIGNSLVITVFSRSVQKRTSTYLVLLLAILDLIACSIVIPGTLLKEWLFKFKSDLICKLWELLRNCAILSSAMILAAIAFDRFLIVYHKNTQDGSKHVTMAMILVTVLVGIALGVPPMLGVGVYMESFQGLINMEVCQPNDQIISAKSLQIYWQVITGLFSVLIVTIIILYSLIFIMVYKHSTRIRFKNQVGPTSNLSPTDTMKMKISAIMPFMGYSKSERRPSNKPKSALGKTKQSQTGLQKPHEKLKRLFKKSSPTRKNEVITIKVIGNSNSATSSNSAIEEINSDLLNPEPGPSWMSPQQADMSPANQKLSNLTPTNQNSNVLNLANQRQAMIRNRSAHIKTTKVLCIITTVYIIAFLPMFLITHGALERNPILFYLYFINNAANPIIYSFMNRKFRQDIREVFFCHRGREVPRH</sequence>
<keyword evidence="2 8" id="KW-0812">Transmembrane</keyword>
<feature type="region of interest" description="Disordered" evidence="9">
    <location>
        <begin position="1"/>
        <end position="21"/>
    </location>
</feature>
<feature type="transmembrane region" description="Helical" evidence="10">
    <location>
        <begin position="299"/>
        <end position="321"/>
    </location>
</feature>
<dbReference type="CDD" id="cd00637">
    <property type="entry name" value="7tm_classA_rhodopsin-like"/>
    <property type="match status" value="1"/>
</dbReference>
<feature type="domain" description="G-protein coupled receptors family 1 profile" evidence="11">
    <location>
        <begin position="313"/>
        <end position="702"/>
    </location>
</feature>
<feature type="transmembrane region" description="Helical" evidence="10">
    <location>
        <begin position="372"/>
        <end position="390"/>
    </location>
</feature>
<comment type="similarity">
    <text evidence="8">Belongs to the G-protein coupled receptor 1 family.</text>
</comment>
<accession>A0ABY7DZX4</accession>
<feature type="transmembrane region" description="Helical" evidence="10">
    <location>
        <begin position="658"/>
        <end position="680"/>
    </location>
</feature>
<keyword evidence="3 10" id="KW-1133">Transmembrane helix</keyword>
<evidence type="ECO:0000256" key="6">
    <source>
        <dbReference type="ARBA" id="ARBA00023170"/>
    </source>
</evidence>
<dbReference type="PANTHER" id="PTHR24238">
    <property type="entry name" value="G-PROTEIN COUPLED RECEPTOR"/>
    <property type="match status" value="1"/>
</dbReference>
<evidence type="ECO:0000256" key="9">
    <source>
        <dbReference type="SAM" id="MobiDB-lite"/>
    </source>
</evidence>
<feature type="transmembrane region" description="Helical" evidence="10">
    <location>
        <begin position="411"/>
        <end position="435"/>
    </location>
</feature>
<feature type="transmembrane region" description="Helical" evidence="10">
    <location>
        <begin position="333"/>
        <end position="352"/>
    </location>
</feature>
<evidence type="ECO:0000313" key="12">
    <source>
        <dbReference type="EMBL" id="WAR02245.1"/>
    </source>
</evidence>
<protein>
    <submittedName>
        <fullName evidence="12">OAR-like protein</fullName>
    </submittedName>
</protein>
<dbReference type="Proteomes" id="UP001164746">
    <property type="component" value="Chromosome 4"/>
</dbReference>
<dbReference type="InterPro" id="IPR000276">
    <property type="entry name" value="GPCR_Rhodpsn"/>
</dbReference>
<dbReference type="SUPFAM" id="SSF81321">
    <property type="entry name" value="Family A G protein-coupled receptor-like"/>
    <property type="match status" value="1"/>
</dbReference>
<evidence type="ECO:0000259" key="11">
    <source>
        <dbReference type="PROSITE" id="PS50262"/>
    </source>
</evidence>
<evidence type="ECO:0000256" key="3">
    <source>
        <dbReference type="ARBA" id="ARBA00022989"/>
    </source>
</evidence>
<evidence type="ECO:0000313" key="13">
    <source>
        <dbReference type="Proteomes" id="UP001164746"/>
    </source>
</evidence>
<dbReference type="InterPro" id="IPR017452">
    <property type="entry name" value="GPCR_Rhodpsn_7TM"/>
</dbReference>
<feature type="transmembrane region" description="Helical" evidence="10">
    <location>
        <begin position="686"/>
        <end position="705"/>
    </location>
</feature>
<dbReference type="PROSITE" id="PS50262">
    <property type="entry name" value="G_PROTEIN_RECEP_F1_2"/>
    <property type="match status" value="1"/>
</dbReference>
<evidence type="ECO:0000256" key="1">
    <source>
        <dbReference type="ARBA" id="ARBA00004141"/>
    </source>
</evidence>
<dbReference type="Pfam" id="PF00001">
    <property type="entry name" value="7tm_1"/>
    <property type="match status" value="1"/>
</dbReference>
<evidence type="ECO:0000256" key="7">
    <source>
        <dbReference type="ARBA" id="ARBA00023224"/>
    </source>
</evidence>
<keyword evidence="6 8" id="KW-0675">Receptor</keyword>
<name>A0ABY7DZX4_MYAAR</name>
<dbReference type="EMBL" id="CP111015">
    <property type="protein sequence ID" value="WAR02245.1"/>
    <property type="molecule type" value="Genomic_DNA"/>
</dbReference>
<evidence type="ECO:0000256" key="5">
    <source>
        <dbReference type="ARBA" id="ARBA00023136"/>
    </source>
</evidence>
<dbReference type="PRINTS" id="PR00237">
    <property type="entry name" value="GPCRRHODOPSN"/>
</dbReference>
<keyword evidence="7 8" id="KW-0807">Transducer</keyword>
<feature type="compositionally biased region" description="Basic residues" evidence="9">
    <location>
        <begin position="556"/>
        <end position="566"/>
    </location>
</feature>
<evidence type="ECO:0000256" key="4">
    <source>
        <dbReference type="ARBA" id="ARBA00023040"/>
    </source>
</evidence>
<gene>
    <name evidence="12" type="ORF">MAR_008803</name>
</gene>
<keyword evidence="13" id="KW-1185">Reference proteome</keyword>
<dbReference type="SMART" id="SM01381">
    <property type="entry name" value="7TM_GPCR_Srsx"/>
    <property type="match status" value="1"/>
</dbReference>
<reference evidence="12" key="1">
    <citation type="submission" date="2022-11" db="EMBL/GenBank/DDBJ databases">
        <title>Centuries of genome instability and evolution in soft-shell clam transmissible cancer (bioRxiv).</title>
        <authorList>
            <person name="Hart S.F.M."/>
            <person name="Yonemitsu M.A."/>
            <person name="Giersch R.M."/>
            <person name="Beal B.F."/>
            <person name="Arriagada G."/>
            <person name="Davis B.W."/>
            <person name="Ostrander E.A."/>
            <person name="Goff S.P."/>
            <person name="Metzger M.J."/>
        </authorList>
    </citation>
    <scope>NUCLEOTIDE SEQUENCE</scope>
    <source>
        <strain evidence="12">MELC-2E11</strain>
        <tissue evidence="12">Siphon/mantle</tissue>
    </source>
</reference>
<keyword evidence="5 10" id="KW-0472">Membrane</keyword>
<keyword evidence="4 8" id="KW-0297">G-protein coupled receptor</keyword>
<feature type="region of interest" description="Disordered" evidence="9">
    <location>
        <begin position="527"/>
        <end position="566"/>
    </location>
</feature>
<evidence type="ECO:0000256" key="2">
    <source>
        <dbReference type="ARBA" id="ARBA00022692"/>
    </source>
</evidence>
<dbReference type="PROSITE" id="PS00237">
    <property type="entry name" value="G_PROTEIN_RECEP_F1_1"/>
    <property type="match status" value="1"/>
</dbReference>
<dbReference type="Gene3D" id="1.20.1070.10">
    <property type="entry name" value="Rhodopsin 7-helix transmembrane proteins"/>
    <property type="match status" value="2"/>
</dbReference>